<organism evidence="2">
    <name type="scientific">Streptomyces auratus AGR0001</name>
    <dbReference type="NCBI Taxonomy" id="1160718"/>
    <lineage>
        <taxon>Bacteria</taxon>
        <taxon>Bacillati</taxon>
        <taxon>Actinomycetota</taxon>
        <taxon>Actinomycetes</taxon>
        <taxon>Kitasatosporales</taxon>
        <taxon>Streptomycetaceae</taxon>
        <taxon>Streptomyces</taxon>
    </lineage>
</organism>
<reference evidence="2" key="1">
    <citation type="journal article" date="2012" name="J. Bacteriol.">
        <title>Genome Sequence of Streptomyces auratus Strain AGR0001, a Phoslactomycin-Producing Actinomycete.</title>
        <authorList>
            <person name="Han X."/>
            <person name="Li M."/>
            <person name="Ding Z."/>
            <person name="Zhao J."/>
            <person name="Ji K."/>
            <person name="Wen M."/>
            <person name="Lu T."/>
        </authorList>
    </citation>
    <scope>NUCLEOTIDE SEQUENCE [LARGE SCALE GENOMIC DNA]</scope>
    <source>
        <strain evidence="2">AGR0001</strain>
    </source>
</reference>
<dbReference type="PATRIC" id="fig|1160718.3.peg.2114"/>
<dbReference type="eggNOG" id="ENOG5033QYT">
    <property type="taxonomic scope" value="Bacteria"/>
</dbReference>
<dbReference type="STRING" id="1160718.SU9_10454"/>
<protein>
    <recommendedName>
        <fullName evidence="1">Siphovirus-type tail component C-terminal domain-containing protein</fullName>
    </recommendedName>
</protein>
<dbReference type="AlphaFoldDB" id="J1ZZ10"/>
<name>J1ZZ10_9ACTN</name>
<dbReference type="Pfam" id="PF22768">
    <property type="entry name" value="SPP1_Dit"/>
    <property type="match status" value="1"/>
</dbReference>
<feature type="domain" description="Siphovirus-type tail component C-terminal" evidence="1">
    <location>
        <begin position="186"/>
        <end position="269"/>
    </location>
</feature>
<gene>
    <name evidence="2" type="ORF">SU9_10454</name>
</gene>
<evidence type="ECO:0000313" key="2">
    <source>
        <dbReference type="EMBL" id="EJJ07106.1"/>
    </source>
</evidence>
<dbReference type="InterPro" id="IPR054738">
    <property type="entry name" value="Siphovirus-type_tail_C"/>
</dbReference>
<proteinExistence type="predicted"/>
<dbReference type="HOGENOM" id="CLU_896936_0_0_11"/>
<comment type="caution">
    <text evidence="2">The sequence shown here is derived from an EMBL/GenBank/DDBJ whole genome shotgun (WGS) entry which is preliminary data.</text>
</comment>
<sequence>MDDLITRDGQMQWGGLLLGETTSYVGVQLTGWDDLPDIENGTVAMPTQHGAWPGPLLAGARSLTWDFRILPARRQDFPLLLDQLRRVTGIRQEEQPLVIQLAGARRLMWARITKRALPADQKYTRGEPTGSLVWEASDPRRYEVTQQAAKTRLARAEPGLEWPLAWPLDWDSAKDGDGWLEAENTGEAASHPVVVFHGPLKLPALLDEEGGRALEYAVALGPDDTLTVDCAAGTALLNGSISRLDTATARSAPERTFTLEPGVTRFRFSAERGLYDPRASVSIFWRSAFW</sequence>
<accession>J1ZZ10</accession>
<dbReference type="EMBL" id="AJGV01000068">
    <property type="protein sequence ID" value="EJJ07106.1"/>
    <property type="molecule type" value="Genomic_DNA"/>
</dbReference>
<evidence type="ECO:0000259" key="1">
    <source>
        <dbReference type="Pfam" id="PF22768"/>
    </source>
</evidence>